<comment type="caution">
    <text evidence="1">The sequence shown here is derived from an EMBL/GenBank/DDBJ whole genome shotgun (WGS) entry which is preliminary data.</text>
</comment>
<dbReference type="EMBL" id="CAXAMN010004669">
    <property type="protein sequence ID" value="CAK9010542.1"/>
    <property type="molecule type" value="Genomic_DNA"/>
</dbReference>
<sequence>MQVQHNRAEHRIHSNLLKVKAVPGLHLEALQTDHHSTEAARQKRQQSSCKVVFCKVGGPDGLQDISNPEMRFARFFSALMYHGAPKATVSQFVRMDGMDLGSTFKFSILEGGKCVRREERLPRKTMPPAIVGSLEPAPVFANGHYFEVTVASLFQSVSSADRPKVSEIYGRTAGLVLGFKAARPDEGDELAKDLSSVADSWCISSNGWFFTQQGQPNPQLLRPSSQALFGAFVFIGLKCQLIILAGNPFGQN</sequence>
<name>A0ABP0J862_9DINO</name>
<gene>
    <name evidence="1" type="ORF">CCMP2556_LOCUS10113</name>
</gene>
<accession>A0ABP0J862</accession>
<dbReference type="Proteomes" id="UP001642484">
    <property type="component" value="Unassembled WGS sequence"/>
</dbReference>
<evidence type="ECO:0000313" key="2">
    <source>
        <dbReference type="Proteomes" id="UP001642484"/>
    </source>
</evidence>
<evidence type="ECO:0000313" key="1">
    <source>
        <dbReference type="EMBL" id="CAK9010542.1"/>
    </source>
</evidence>
<keyword evidence="2" id="KW-1185">Reference proteome</keyword>
<organism evidence="1 2">
    <name type="scientific">Durusdinium trenchii</name>
    <dbReference type="NCBI Taxonomy" id="1381693"/>
    <lineage>
        <taxon>Eukaryota</taxon>
        <taxon>Sar</taxon>
        <taxon>Alveolata</taxon>
        <taxon>Dinophyceae</taxon>
        <taxon>Suessiales</taxon>
        <taxon>Symbiodiniaceae</taxon>
        <taxon>Durusdinium</taxon>
    </lineage>
</organism>
<protein>
    <submittedName>
        <fullName evidence="1">Uncharacterized protein</fullName>
    </submittedName>
</protein>
<reference evidence="1 2" key="1">
    <citation type="submission" date="2024-02" db="EMBL/GenBank/DDBJ databases">
        <authorList>
            <person name="Chen Y."/>
            <person name="Shah S."/>
            <person name="Dougan E. K."/>
            <person name="Thang M."/>
            <person name="Chan C."/>
        </authorList>
    </citation>
    <scope>NUCLEOTIDE SEQUENCE [LARGE SCALE GENOMIC DNA]</scope>
</reference>
<proteinExistence type="predicted"/>